<dbReference type="AlphaFoldDB" id="R4Z6I8"/>
<name>R4Z6I8_9ACTN</name>
<feature type="region of interest" description="Disordered" evidence="1">
    <location>
        <begin position="1"/>
        <end position="41"/>
    </location>
</feature>
<dbReference type="STRING" id="1229780.BN381_70045"/>
<reference evidence="2 3" key="1">
    <citation type="journal article" date="2013" name="ISME J.">
        <title>Metabolic model for the filamentous 'Candidatus Microthrix parvicella' based on genomic and metagenomic analyses.</title>
        <authorList>
            <person name="Jon McIlroy S."/>
            <person name="Kristiansen R."/>
            <person name="Albertsen M."/>
            <person name="Michael Karst S."/>
            <person name="Rossetti S."/>
            <person name="Lund Nielsen J."/>
            <person name="Tandoi V."/>
            <person name="James Seviour R."/>
            <person name="Nielsen P.H."/>
        </authorList>
    </citation>
    <scope>NUCLEOTIDE SEQUENCE [LARGE SCALE GENOMIC DNA]</scope>
    <source>
        <strain evidence="2 3">RN1</strain>
    </source>
</reference>
<protein>
    <submittedName>
        <fullName evidence="2">Uncharacterized protein</fullName>
    </submittedName>
</protein>
<dbReference type="EMBL" id="CANL01000067">
    <property type="protein sequence ID" value="CCM65346.1"/>
    <property type="molecule type" value="Genomic_DNA"/>
</dbReference>
<organism evidence="2 3">
    <name type="scientific">Candidatus Neomicrothrix parvicella RN1</name>
    <dbReference type="NCBI Taxonomy" id="1229780"/>
    <lineage>
        <taxon>Bacteria</taxon>
        <taxon>Bacillati</taxon>
        <taxon>Actinomycetota</taxon>
        <taxon>Acidimicrobiia</taxon>
        <taxon>Acidimicrobiales</taxon>
        <taxon>Microthrixaceae</taxon>
        <taxon>Candidatus Neomicrothrix</taxon>
    </lineage>
</organism>
<evidence type="ECO:0000313" key="2">
    <source>
        <dbReference type="EMBL" id="CCM65346.1"/>
    </source>
</evidence>
<dbReference type="OrthoDB" id="5071871at2"/>
<sequence>MEMTPGDDAVERHRPPDEDELSKVGTAGDQPNDPDAETGTGLYNAVHDELLAMRKHRDGVTIGNLAHTTAILEVLGAGDPRLAYNQLKHVLLSLDQDLAVTAAGYSLGYASDYDSHLGRLDDFGRDYTYDQRQARRYSDKGIEQIARHISSEWMLEASPTLTIEVVKANDEVLELVIRSERLAIVEMRDPVVEMVSSTGKRESFPVDWRPLAGEAGALRQEASVRTDQLRQPDVAVSVLWTGEAWPLFHLAVLRGLDGASLPLDLMTFGARATVSRCFLDKAGSADPP</sequence>
<gene>
    <name evidence="2" type="ORF">BN381_70045</name>
</gene>
<dbReference type="Proteomes" id="UP000018291">
    <property type="component" value="Unassembled WGS sequence"/>
</dbReference>
<accession>R4Z6I8</accession>
<evidence type="ECO:0000313" key="3">
    <source>
        <dbReference type="Proteomes" id="UP000018291"/>
    </source>
</evidence>
<proteinExistence type="predicted"/>
<keyword evidence="3" id="KW-1185">Reference proteome</keyword>
<dbReference type="HOGENOM" id="CLU_1085288_0_0_11"/>
<dbReference type="eggNOG" id="ENOG50333PB">
    <property type="taxonomic scope" value="Bacteria"/>
</dbReference>
<evidence type="ECO:0000256" key="1">
    <source>
        <dbReference type="SAM" id="MobiDB-lite"/>
    </source>
</evidence>
<comment type="caution">
    <text evidence="2">The sequence shown here is derived from an EMBL/GenBank/DDBJ whole genome shotgun (WGS) entry which is preliminary data.</text>
</comment>